<accession>A0A9E7G2J3</accession>
<reference evidence="14" key="1">
    <citation type="submission" date="2022-05" db="EMBL/GenBank/DDBJ databases">
        <title>The Musa troglodytarum L. genome provides insights into the mechanism of non-climacteric behaviour and enrichment of carotenoids.</title>
        <authorList>
            <person name="Wang J."/>
        </authorList>
    </citation>
    <scope>NUCLEOTIDE SEQUENCE</scope>
    <source>
        <tissue evidence="14">Leaf</tissue>
    </source>
</reference>
<evidence type="ECO:0000256" key="2">
    <source>
        <dbReference type="ARBA" id="ARBA00004286"/>
    </source>
</evidence>
<dbReference type="InterPro" id="IPR038729">
    <property type="entry name" value="Rad50/SbcC_AAA"/>
</dbReference>
<keyword evidence="5" id="KW-0547">Nucleotide-binding</keyword>
<dbReference type="GO" id="GO:0005634">
    <property type="term" value="C:nucleus"/>
    <property type="evidence" value="ECO:0007669"/>
    <property type="project" value="UniProtKB-SubCell"/>
</dbReference>
<dbReference type="GO" id="GO:0005524">
    <property type="term" value="F:ATP binding"/>
    <property type="evidence" value="ECO:0007669"/>
    <property type="project" value="UniProtKB-KW"/>
</dbReference>
<keyword evidence="4" id="KW-0158">Chromosome</keyword>
<keyword evidence="6" id="KW-0227">DNA damage</keyword>
<keyword evidence="9" id="KW-0233">DNA recombination</keyword>
<evidence type="ECO:0000256" key="11">
    <source>
        <dbReference type="ARBA" id="ARBA00023242"/>
    </source>
</evidence>
<evidence type="ECO:0000256" key="1">
    <source>
        <dbReference type="ARBA" id="ARBA00004123"/>
    </source>
</evidence>
<evidence type="ECO:0000256" key="4">
    <source>
        <dbReference type="ARBA" id="ARBA00022454"/>
    </source>
</evidence>
<comment type="subcellular location">
    <subcellularLocation>
        <location evidence="2">Chromosome</location>
    </subcellularLocation>
    <subcellularLocation>
        <location evidence="1">Nucleus</location>
    </subcellularLocation>
</comment>
<name>A0A9E7G2J3_9LILI</name>
<comment type="similarity">
    <text evidence="3">Belongs to the SMC family. SMC6 subfamily.</text>
</comment>
<dbReference type="Pfam" id="PF13476">
    <property type="entry name" value="AAA_23"/>
    <property type="match status" value="1"/>
</dbReference>
<dbReference type="AlphaFoldDB" id="A0A9E7G2J3"/>
<dbReference type="PANTHER" id="PTHR19306:SF6">
    <property type="entry name" value="STRUCTURAL MAINTENANCE OF CHROMOSOMES PROTEIN 6"/>
    <property type="match status" value="1"/>
</dbReference>
<dbReference type="InterPro" id="IPR027417">
    <property type="entry name" value="P-loop_NTPase"/>
</dbReference>
<keyword evidence="7" id="KW-0067">ATP-binding</keyword>
<evidence type="ECO:0000256" key="12">
    <source>
        <dbReference type="SAM" id="Coils"/>
    </source>
</evidence>
<evidence type="ECO:0000256" key="10">
    <source>
        <dbReference type="ARBA" id="ARBA00023204"/>
    </source>
</evidence>
<dbReference type="GO" id="GO:0051276">
    <property type="term" value="P:chromosome organization"/>
    <property type="evidence" value="ECO:0007669"/>
    <property type="project" value="UniProtKB-ARBA"/>
</dbReference>
<dbReference type="Gene3D" id="3.40.50.300">
    <property type="entry name" value="P-loop containing nucleotide triphosphate hydrolases"/>
    <property type="match status" value="2"/>
</dbReference>
<dbReference type="GO" id="GO:0003697">
    <property type="term" value="F:single-stranded DNA binding"/>
    <property type="evidence" value="ECO:0007669"/>
    <property type="project" value="TreeGrafter"/>
</dbReference>
<feature type="coiled-coil region" evidence="12">
    <location>
        <begin position="571"/>
        <end position="738"/>
    </location>
</feature>
<gene>
    <name evidence="14" type="ORF">MUK42_21346</name>
</gene>
<dbReference type="GO" id="GO:0000724">
    <property type="term" value="P:double-strand break repair via homologous recombination"/>
    <property type="evidence" value="ECO:0007669"/>
    <property type="project" value="TreeGrafter"/>
</dbReference>
<dbReference type="OrthoDB" id="10072614at2759"/>
<dbReference type="Gene3D" id="1.10.287.1490">
    <property type="match status" value="1"/>
</dbReference>
<evidence type="ECO:0000256" key="9">
    <source>
        <dbReference type="ARBA" id="ARBA00023172"/>
    </source>
</evidence>
<evidence type="ECO:0000313" key="15">
    <source>
        <dbReference type="Proteomes" id="UP001055439"/>
    </source>
</evidence>
<keyword evidence="10" id="KW-0234">DNA repair</keyword>
<protein>
    <submittedName>
        <fullName evidence="14">RecF/RecN/SMC N terminal domain</fullName>
    </submittedName>
</protein>
<dbReference type="GO" id="GO:0030915">
    <property type="term" value="C:Smc5-Smc6 complex"/>
    <property type="evidence" value="ECO:0007669"/>
    <property type="project" value="TreeGrafter"/>
</dbReference>
<keyword evidence="11" id="KW-0539">Nucleus</keyword>
<dbReference type="GO" id="GO:0035861">
    <property type="term" value="C:site of double-strand break"/>
    <property type="evidence" value="ECO:0007669"/>
    <property type="project" value="TreeGrafter"/>
</dbReference>
<dbReference type="Proteomes" id="UP001055439">
    <property type="component" value="Chromosome 5"/>
</dbReference>
<proteinExistence type="inferred from homology"/>
<dbReference type="GO" id="GO:0003684">
    <property type="term" value="F:damaged DNA binding"/>
    <property type="evidence" value="ECO:0007669"/>
    <property type="project" value="TreeGrafter"/>
</dbReference>
<evidence type="ECO:0000256" key="7">
    <source>
        <dbReference type="ARBA" id="ARBA00022840"/>
    </source>
</evidence>
<dbReference type="EMBL" id="CP097507">
    <property type="protein sequence ID" value="URE04008.1"/>
    <property type="molecule type" value="Genomic_DNA"/>
</dbReference>
<evidence type="ECO:0000256" key="8">
    <source>
        <dbReference type="ARBA" id="ARBA00023054"/>
    </source>
</evidence>
<evidence type="ECO:0000256" key="6">
    <source>
        <dbReference type="ARBA" id="ARBA00022763"/>
    </source>
</evidence>
<evidence type="ECO:0000256" key="5">
    <source>
        <dbReference type="ARBA" id="ARBA00022741"/>
    </source>
</evidence>
<dbReference type="SUPFAM" id="SSF52540">
    <property type="entry name" value="P-loop containing nucleoside triphosphate hydrolases"/>
    <property type="match status" value="2"/>
</dbReference>
<keyword evidence="8 12" id="KW-0175">Coiled coil</keyword>
<dbReference type="PANTHER" id="PTHR19306">
    <property type="entry name" value="STRUCTURAL MAINTENANCE OF CHROMOSOMES 5,6 SMC5, SMC6"/>
    <property type="match status" value="1"/>
</dbReference>
<evidence type="ECO:0000259" key="13">
    <source>
        <dbReference type="Pfam" id="PF13476"/>
    </source>
</evidence>
<keyword evidence="15" id="KW-1185">Reference proteome</keyword>
<feature type="domain" description="Rad50/SbcC-type AAA" evidence="13">
    <location>
        <begin position="24"/>
        <end position="250"/>
    </location>
</feature>
<evidence type="ECO:0000256" key="3">
    <source>
        <dbReference type="ARBA" id="ARBA00006793"/>
    </source>
</evidence>
<feature type="coiled-coil region" evidence="12">
    <location>
        <begin position="188"/>
        <end position="243"/>
    </location>
</feature>
<organism evidence="14 15">
    <name type="scientific">Musa troglodytarum</name>
    <name type="common">fe'i banana</name>
    <dbReference type="NCBI Taxonomy" id="320322"/>
    <lineage>
        <taxon>Eukaryota</taxon>
        <taxon>Viridiplantae</taxon>
        <taxon>Streptophyta</taxon>
        <taxon>Embryophyta</taxon>
        <taxon>Tracheophyta</taxon>
        <taxon>Spermatophyta</taxon>
        <taxon>Magnoliopsida</taxon>
        <taxon>Liliopsida</taxon>
        <taxon>Zingiberales</taxon>
        <taxon>Musaceae</taxon>
        <taxon>Musa</taxon>
    </lineage>
</organism>
<sequence length="888" mass="101568">MGDSRVFAEPRGNPARSGAGVVSRIRLENFMCHSSLEIEFGDWVNFITGQNGSGKSAILTALCIAFGSRARGTQRASSLKDFIKTGCSYATVLVQIKNHGEDAFKHESYGDLIMIERRITESSSLIILKDHQGRKVSNRKDELRELVEHFNIDVENPCVIMSQDKSREFLHSGSDKDKFKFFFKATLLQQVSELLQNIRTELSAANEIVDELESSIRPIIRELDELRNKIKAMEHVEEIAQEVQHLKKKLAWSWVYDVDREIQEQNVKLEVLKERIPTCQTRIDKYTAIVDELKGLLASKKAEIAHLMEKTSEARKLKDELQHCLSAAMKDKLELEGEHSRENNMVRKLTHRVKLLEQQIHDIKEQYTRNTQAEVSKIEEQMKKLQNEVEIAHTNFTRLQEEELSMSEKLSVARNATNEISKEIDENERKYRELHSQIRELQQRQTNRVTAFGGERVLRLLKSIERHHDKFKSPPIGPIGAHVGSAERQVLVQDYEVGKSVAFDQRIPNLKEVYTSDGYKMFSRGSVQTTLPPPRRGRTGRLCSAVDDQIYSIQNEAAKVKGHVQECKGRKRVSEEALRDMEGQLHSAKKRRVSEERILTSKQITLQGMKDAYAAEQNAAASETNVEELLKEISQTKVEIQGKELILEKIRVKMTAAEEKANDLKISFKNLSDLAREDIDAIEKAERELLSTEEKLQSAEAEQVHYEGVMHNKVLHDIKEAEAECEKLQEKRQACQKALDLRWCKFQRNATLLKRQLTWQFNGHLRKKGISGHIKVDYEQKVLSVEVKMPQDASGTTVRDIRGLSGGERSFSTLCFALALHEMTEAPFRAMDEFDVFMDAVSRKMSLETLVDFAVTQGSQWIFITPHDISMVKPGERVRKQQIAAPRG</sequence>
<evidence type="ECO:0000313" key="14">
    <source>
        <dbReference type="EMBL" id="URE04008.1"/>
    </source>
</evidence>
<feature type="coiled-coil region" evidence="12">
    <location>
        <begin position="339"/>
        <end position="444"/>
    </location>
</feature>